<proteinExistence type="predicted"/>
<reference evidence="2 3" key="1">
    <citation type="journal article" date="2021" name="Elife">
        <title>Chloroplast acquisition without the gene transfer in kleptoplastic sea slugs, Plakobranchus ocellatus.</title>
        <authorList>
            <person name="Maeda T."/>
            <person name="Takahashi S."/>
            <person name="Yoshida T."/>
            <person name="Shimamura S."/>
            <person name="Takaki Y."/>
            <person name="Nagai Y."/>
            <person name="Toyoda A."/>
            <person name="Suzuki Y."/>
            <person name="Arimoto A."/>
            <person name="Ishii H."/>
            <person name="Satoh N."/>
            <person name="Nishiyama T."/>
            <person name="Hasebe M."/>
            <person name="Maruyama T."/>
            <person name="Minagawa J."/>
            <person name="Obokata J."/>
            <person name="Shigenobu S."/>
        </authorList>
    </citation>
    <scope>NUCLEOTIDE SEQUENCE [LARGE SCALE GENOMIC DNA]</scope>
</reference>
<feature type="compositionally biased region" description="Basic and acidic residues" evidence="1">
    <location>
        <begin position="85"/>
        <end position="104"/>
    </location>
</feature>
<organism evidence="2 3">
    <name type="scientific">Elysia marginata</name>
    <dbReference type="NCBI Taxonomy" id="1093978"/>
    <lineage>
        <taxon>Eukaryota</taxon>
        <taxon>Metazoa</taxon>
        <taxon>Spiralia</taxon>
        <taxon>Lophotrochozoa</taxon>
        <taxon>Mollusca</taxon>
        <taxon>Gastropoda</taxon>
        <taxon>Heterobranchia</taxon>
        <taxon>Euthyneura</taxon>
        <taxon>Panpulmonata</taxon>
        <taxon>Sacoglossa</taxon>
        <taxon>Placobranchoidea</taxon>
        <taxon>Plakobranchidae</taxon>
        <taxon>Elysia</taxon>
    </lineage>
</organism>
<name>A0AAV4EFE9_9GAST</name>
<keyword evidence="3" id="KW-1185">Reference proteome</keyword>
<dbReference type="Proteomes" id="UP000762676">
    <property type="component" value="Unassembled WGS sequence"/>
</dbReference>
<gene>
    <name evidence="2" type="ORF">ElyMa_003509900</name>
</gene>
<evidence type="ECO:0000313" key="2">
    <source>
        <dbReference type="EMBL" id="GFR59554.1"/>
    </source>
</evidence>
<dbReference type="EMBL" id="BMAT01007188">
    <property type="protein sequence ID" value="GFR59554.1"/>
    <property type="molecule type" value="Genomic_DNA"/>
</dbReference>
<protein>
    <submittedName>
        <fullName evidence="2">Uncharacterized protein</fullName>
    </submittedName>
</protein>
<feature type="region of interest" description="Disordered" evidence="1">
    <location>
        <begin position="84"/>
        <end position="104"/>
    </location>
</feature>
<evidence type="ECO:0000256" key="1">
    <source>
        <dbReference type="SAM" id="MobiDB-lite"/>
    </source>
</evidence>
<sequence>MLLTQNASLTARITSTQTPLNMLGTYATDTTCTVSTPVHFWRLFARTLSGSTRQLALSRAPDLLSTVTHTRVVVRPGLRYTTGQLKDKKVSERCKRDTEEREGK</sequence>
<dbReference type="AlphaFoldDB" id="A0AAV4EFE9"/>
<evidence type="ECO:0000313" key="3">
    <source>
        <dbReference type="Proteomes" id="UP000762676"/>
    </source>
</evidence>
<accession>A0AAV4EFE9</accession>
<comment type="caution">
    <text evidence="2">The sequence shown here is derived from an EMBL/GenBank/DDBJ whole genome shotgun (WGS) entry which is preliminary data.</text>
</comment>